<comment type="caution">
    <text evidence="12">The sequence shown here is derived from an EMBL/GenBank/DDBJ whole genome shotgun (WGS) entry which is preliminary data.</text>
</comment>
<dbReference type="GO" id="GO:0016757">
    <property type="term" value="F:glycosyltransferase activity"/>
    <property type="evidence" value="ECO:0007669"/>
    <property type="project" value="UniProtKB-KW"/>
</dbReference>
<evidence type="ECO:0000256" key="8">
    <source>
        <dbReference type="ARBA" id="ARBA00023316"/>
    </source>
</evidence>
<evidence type="ECO:0000259" key="11">
    <source>
        <dbReference type="PROSITE" id="PS52029"/>
    </source>
</evidence>
<evidence type="ECO:0000256" key="9">
    <source>
        <dbReference type="PROSITE-ProRule" id="PRU01373"/>
    </source>
</evidence>
<organism evidence="12 13">
    <name type="scientific">Undibacter mobilis</name>
    <dbReference type="NCBI Taxonomy" id="2292256"/>
    <lineage>
        <taxon>Bacteria</taxon>
        <taxon>Pseudomonadati</taxon>
        <taxon>Pseudomonadota</taxon>
        <taxon>Alphaproteobacteria</taxon>
        <taxon>Hyphomicrobiales</taxon>
        <taxon>Nitrobacteraceae</taxon>
        <taxon>Undibacter</taxon>
    </lineage>
</organism>
<protein>
    <submittedName>
        <fullName evidence="12">L,D-transpeptidase</fullName>
    </submittedName>
</protein>
<dbReference type="InterPro" id="IPR005490">
    <property type="entry name" value="LD_TPept_cat_dom"/>
</dbReference>
<proteinExistence type="inferred from homology"/>
<comment type="pathway">
    <text evidence="1 9">Cell wall biogenesis; peptidoglycan biosynthesis.</text>
</comment>
<dbReference type="GO" id="GO:0005576">
    <property type="term" value="C:extracellular region"/>
    <property type="evidence" value="ECO:0007669"/>
    <property type="project" value="TreeGrafter"/>
</dbReference>
<dbReference type="Pfam" id="PF03734">
    <property type="entry name" value="YkuD"/>
    <property type="match status" value="1"/>
</dbReference>
<dbReference type="RefSeq" id="WP_115516011.1">
    <property type="nucleotide sequence ID" value="NZ_QRGO01000001.1"/>
</dbReference>
<name>A0A371B8Q6_9BRAD</name>
<evidence type="ECO:0000256" key="10">
    <source>
        <dbReference type="SAM" id="SignalP"/>
    </source>
</evidence>
<keyword evidence="7 9" id="KW-0573">Peptidoglycan synthesis</keyword>
<dbReference type="InterPro" id="IPR038063">
    <property type="entry name" value="Transpep_catalytic_dom"/>
</dbReference>
<dbReference type="CDD" id="cd16913">
    <property type="entry name" value="YkuD_like"/>
    <property type="match status" value="1"/>
</dbReference>
<dbReference type="SUPFAM" id="SSF141523">
    <property type="entry name" value="L,D-transpeptidase catalytic domain-like"/>
    <property type="match status" value="1"/>
</dbReference>
<dbReference type="PANTHER" id="PTHR30582:SF24">
    <property type="entry name" value="L,D-TRANSPEPTIDASE ERFK_SRFK-RELATED"/>
    <property type="match status" value="1"/>
</dbReference>
<evidence type="ECO:0000256" key="5">
    <source>
        <dbReference type="ARBA" id="ARBA00022801"/>
    </source>
</evidence>
<keyword evidence="3" id="KW-0328">Glycosyltransferase</keyword>
<sequence>MKSLKAIAGLLILFGSLFAVQPASARGDVVQFRSAYGPGTIVVSTGTRQLFYVLDGGRAIRYPVGVGKAGMAWHGRAYVAAKHIRPAWARIPGRTPTYPGGSPQNPMGAAAMGLDRGNYAIHGTNDPSSIGGYVSHGCIRMHNADIMDLYRRTPIGTEVHVVQ</sequence>
<dbReference type="Gene3D" id="2.40.440.10">
    <property type="entry name" value="L,D-transpeptidase catalytic domain-like"/>
    <property type="match status" value="1"/>
</dbReference>
<reference evidence="13" key="1">
    <citation type="submission" date="2018-08" db="EMBL/GenBank/DDBJ databases">
        <authorList>
            <person name="Kim S.-J."/>
            <person name="Jung G.-Y."/>
        </authorList>
    </citation>
    <scope>NUCLEOTIDE SEQUENCE [LARGE SCALE GENOMIC DNA]</scope>
    <source>
        <strain evidence="13">GY_H</strain>
    </source>
</reference>
<feature type="chain" id="PRO_5016976644" evidence="10">
    <location>
        <begin position="26"/>
        <end position="163"/>
    </location>
</feature>
<dbReference type="Proteomes" id="UP000263993">
    <property type="component" value="Unassembled WGS sequence"/>
</dbReference>
<feature type="active site" description="Nucleophile" evidence="9">
    <location>
        <position position="138"/>
    </location>
</feature>
<evidence type="ECO:0000313" key="12">
    <source>
        <dbReference type="EMBL" id="RDV03985.1"/>
    </source>
</evidence>
<accession>A0A371B8Q6</accession>
<feature type="active site" description="Proton donor/acceptor" evidence="9">
    <location>
        <position position="122"/>
    </location>
</feature>
<dbReference type="PANTHER" id="PTHR30582">
    <property type="entry name" value="L,D-TRANSPEPTIDASE"/>
    <property type="match status" value="1"/>
</dbReference>
<keyword evidence="6 9" id="KW-0133">Cell shape</keyword>
<dbReference type="InterPro" id="IPR050979">
    <property type="entry name" value="LD-transpeptidase"/>
</dbReference>
<comment type="similarity">
    <text evidence="2">Belongs to the YkuD family.</text>
</comment>
<evidence type="ECO:0000313" key="13">
    <source>
        <dbReference type="Proteomes" id="UP000263993"/>
    </source>
</evidence>
<keyword evidence="4" id="KW-0808">Transferase</keyword>
<dbReference type="OrthoDB" id="8402157at2"/>
<dbReference type="PROSITE" id="PS52029">
    <property type="entry name" value="LD_TPASE"/>
    <property type="match status" value="1"/>
</dbReference>
<dbReference type="GO" id="GO:0071555">
    <property type="term" value="P:cell wall organization"/>
    <property type="evidence" value="ECO:0007669"/>
    <property type="project" value="UniProtKB-UniRule"/>
</dbReference>
<evidence type="ECO:0000256" key="4">
    <source>
        <dbReference type="ARBA" id="ARBA00022679"/>
    </source>
</evidence>
<gene>
    <name evidence="12" type="ORF">DXH78_04925</name>
</gene>
<dbReference type="GO" id="GO:0008360">
    <property type="term" value="P:regulation of cell shape"/>
    <property type="evidence" value="ECO:0007669"/>
    <property type="project" value="UniProtKB-UniRule"/>
</dbReference>
<dbReference type="UniPathway" id="UPA00219"/>
<dbReference type="EMBL" id="QRGO01000001">
    <property type="protein sequence ID" value="RDV03985.1"/>
    <property type="molecule type" value="Genomic_DNA"/>
</dbReference>
<evidence type="ECO:0000256" key="7">
    <source>
        <dbReference type="ARBA" id="ARBA00022984"/>
    </source>
</evidence>
<keyword evidence="10" id="KW-0732">Signal</keyword>
<evidence type="ECO:0000256" key="6">
    <source>
        <dbReference type="ARBA" id="ARBA00022960"/>
    </source>
</evidence>
<keyword evidence="5" id="KW-0378">Hydrolase</keyword>
<feature type="signal peptide" evidence="10">
    <location>
        <begin position="1"/>
        <end position="25"/>
    </location>
</feature>
<keyword evidence="8 9" id="KW-0961">Cell wall biogenesis/degradation</keyword>
<evidence type="ECO:0000256" key="3">
    <source>
        <dbReference type="ARBA" id="ARBA00022676"/>
    </source>
</evidence>
<dbReference type="GO" id="GO:0071972">
    <property type="term" value="F:peptidoglycan L,D-transpeptidase activity"/>
    <property type="evidence" value="ECO:0007669"/>
    <property type="project" value="TreeGrafter"/>
</dbReference>
<evidence type="ECO:0000256" key="1">
    <source>
        <dbReference type="ARBA" id="ARBA00004752"/>
    </source>
</evidence>
<evidence type="ECO:0000256" key="2">
    <source>
        <dbReference type="ARBA" id="ARBA00005992"/>
    </source>
</evidence>
<feature type="domain" description="L,D-TPase catalytic" evidence="11">
    <location>
        <begin position="39"/>
        <end position="162"/>
    </location>
</feature>
<dbReference type="AlphaFoldDB" id="A0A371B8Q6"/>
<dbReference type="GO" id="GO:0018104">
    <property type="term" value="P:peptidoglycan-protein cross-linking"/>
    <property type="evidence" value="ECO:0007669"/>
    <property type="project" value="TreeGrafter"/>
</dbReference>
<keyword evidence="13" id="KW-1185">Reference proteome</keyword>